<proteinExistence type="predicted"/>
<reference evidence="1" key="1">
    <citation type="submission" date="2014-11" db="EMBL/GenBank/DDBJ databases">
        <authorList>
            <person name="Amaro Gonzalez C."/>
        </authorList>
    </citation>
    <scope>NUCLEOTIDE SEQUENCE</scope>
</reference>
<name>A0A0E9VI41_ANGAN</name>
<reference evidence="1" key="2">
    <citation type="journal article" date="2015" name="Fish Shellfish Immunol.">
        <title>Early steps in the European eel (Anguilla anguilla)-Vibrio vulnificus interaction in the gills: Role of the RtxA13 toxin.</title>
        <authorList>
            <person name="Callol A."/>
            <person name="Pajuelo D."/>
            <person name="Ebbesson L."/>
            <person name="Teles M."/>
            <person name="MacKenzie S."/>
            <person name="Amaro C."/>
        </authorList>
    </citation>
    <scope>NUCLEOTIDE SEQUENCE</scope>
</reference>
<dbReference type="AlphaFoldDB" id="A0A0E9VI41"/>
<organism evidence="1">
    <name type="scientific">Anguilla anguilla</name>
    <name type="common">European freshwater eel</name>
    <name type="synonym">Muraena anguilla</name>
    <dbReference type="NCBI Taxonomy" id="7936"/>
    <lineage>
        <taxon>Eukaryota</taxon>
        <taxon>Metazoa</taxon>
        <taxon>Chordata</taxon>
        <taxon>Craniata</taxon>
        <taxon>Vertebrata</taxon>
        <taxon>Euteleostomi</taxon>
        <taxon>Actinopterygii</taxon>
        <taxon>Neopterygii</taxon>
        <taxon>Teleostei</taxon>
        <taxon>Anguilliformes</taxon>
        <taxon>Anguillidae</taxon>
        <taxon>Anguilla</taxon>
    </lineage>
</organism>
<evidence type="ECO:0000313" key="1">
    <source>
        <dbReference type="EMBL" id="JAH77105.1"/>
    </source>
</evidence>
<protein>
    <submittedName>
        <fullName evidence="1">Uncharacterized protein</fullName>
    </submittedName>
</protein>
<dbReference type="EMBL" id="GBXM01031472">
    <property type="protein sequence ID" value="JAH77105.1"/>
    <property type="molecule type" value="Transcribed_RNA"/>
</dbReference>
<accession>A0A0E9VI41</accession>
<sequence length="53" mass="5919">MALWINSWKCFTFGHCRSEAHNFTTALGLQSKKEATIQIRALAEMQCAQADCG</sequence>